<dbReference type="HOGENOM" id="CLU_2023295_0_0_6"/>
<name>E1SNU7_FERBD</name>
<dbReference type="Pfam" id="PF12514">
    <property type="entry name" value="DUF3718"/>
    <property type="match status" value="1"/>
</dbReference>
<evidence type="ECO:0000313" key="2">
    <source>
        <dbReference type="EMBL" id="ADN77754.1"/>
    </source>
</evidence>
<accession>E1SNU7</accession>
<reference evidence="2 3" key="1">
    <citation type="journal article" date="2010" name="Stand. Genomic Sci.">
        <title>Complete genome sequence of Ferrimonas balearica type strain (PAT).</title>
        <authorList>
            <person name="Nolan M."/>
            <person name="Sikorski J."/>
            <person name="Davenport K."/>
            <person name="Lucas S."/>
            <person name="Glavina Del Rio T."/>
            <person name="Tice H."/>
            <person name="Cheng J."/>
            <person name="Goodwin L."/>
            <person name="Pitluck S."/>
            <person name="Liolios K."/>
            <person name="Ivanova N."/>
            <person name="Mavromatis K."/>
            <person name="Ovchinnikova G."/>
            <person name="Pati A."/>
            <person name="Chen A."/>
            <person name="Palaniappan K."/>
            <person name="Land M."/>
            <person name="Hauser L."/>
            <person name="Chang Y."/>
            <person name="Jeffries C."/>
            <person name="Tapia R."/>
            <person name="Brettin T."/>
            <person name="Detter J."/>
            <person name="Han C."/>
            <person name="Yasawong M."/>
            <person name="Rohde M."/>
            <person name="Tindall B."/>
            <person name="Goker M."/>
            <person name="Woyke T."/>
            <person name="Bristow J."/>
            <person name="Eisen J."/>
            <person name="Markowitz V."/>
            <person name="Hugenholtz P."/>
            <person name="Kyrpides N."/>
            <person name="Klenk H."/>
            <person name="Lapidus A."/>
        </authorList>
    </citation>
    <scope>NUCLEOTIDE SEQUENCE [LARGE SCALE GENOMIC DNA]</scope>
    <source>
        <strain evidence="3">DSM 9799 / CCM 4581 / KCTC 23876 / PAT</strain>
    </source>
</reference>
<evidence type="ECO:0000313" key="3">
    <source>
        <dbReference type="Proteomes" id="UP000006683"/>
    </source>
</evidence>
<keyword evidence="1" id="KW-0732">Signal</keyword>
<feature type="chain" id="PRO_5003151260" description="DUF3718 domain-containing protein" evidence="1">
    <location>
        <begin position="21"/>
        <end position="122"/>
    </location>
</feature>
<proteinExistence type="predicted"/>
<dbReference type="OrthoDB" id="6402293at2"/>
<dbReference type="EMBL" id="CP002209">
    <property type="protein sequence ID" value="ADN77754.1"/>
    <property type="molecule type" value="Genomic_DNA"/>
</dbReference>
<dbReference type="GeneID" id="67183763"/>
<sequence length="122" mass="13278">MKAVALTAMISLGFIATSQAASVEFVPQDRSTATKLCIAAATMKPMQLRQAIKHQGLTEQSAVRAIDCNDENIATFAARYNPDRRSVRRLGVYAPQGTVTIQEQAQTHSDTPVVIALTGRYR</sequence>
<dbReference type="RefSeq" id="WP_013347060.1">
    <property type="nucleotide sequence ID" value="NC_014541.1"/>
</dbReference>
<dbReference type="STRING" id="550540.Fbal_3557"/>
<feature type="signal peptide" evidence="1">
    <location>
        <begin position="1"/>
        <end position="20"/>
    </location>
</feature>
<organism evidence="2 3">
    <name type="scientific">Ferrimonas balearica (strain DSM 9799 / CCM 4581 / KCTC 23876 / PAT)</name>
    <dbReference type="NCBI Taxonomy" id="550540"/>
    <lineage>
        <taxon>Bacteria</taxon>
        <taxon>Pseudomonadati</taxon>
        <taxon>Pseudomonadota</taxon>
        <taxon>Gammaproteobacteria</taxon>
        <taxon>Alteromonadales</taxon>
        <taxon>Ferrimonadaceae</taxon>
        <taxon>Ferrimonas</taxon>
    </lineage>
</organism>
<gene>
    <name evidence="2" type="ordered locus">Fbal_3557</name>
</gene>
<dbReference type="AlphaFoldDB" id="E1SNU7"/>
<dbReference type="InterPro" id="IPR022193">
    <property type="entry name" value="DUF3718"/>
</dbReference>
<evidence type="ECO:0008006" key="4">
    <source>
        <dbReference type="Google" id="ProtNLM"/>
    </source>
</evidence>
<dbReference type="Proteomes" id="UP000006683">
    <property type="component" value="Chromosome"/>
</dbReference>
<protein>
    <recommendedName>
        <fullName evidence="4">DUF3718 domain-containing protein</fullName>
    </recommendedName>
</protein>
<dbReference type="KEGG" id="fbl:Fbal_3557"/>
<evidence type="ECO:0000256" key="1">
    <source>
        <dbReference type="SAM" id="SignalP"/>
    </source>
</evidence>
<keyword evidence="3" id="KW-1185">Reference proteome</keyword>